<sequence>FFFFSPQRRSCSVPQAEVQWCDLGSLQPEPPVPKQSSHLSHFSSWDHGYTPPCPANFQFFVDEVSLCCPGWSHTPALKGSSHLGLPKCWDYRREPPSPVPMYFFSFSFLRQSLALWPRLEYSGTTWAHYNFCLPGSSDSLASAS</sequence>
<organism evidence="1 2">
    <name type="scientific">Macaca mulatta</name>
    <name type="common">Rhesus macaque</name>
    <dbReference type="NCBI Taxonomy" id="9544"/>
    <lineage>
        <taxon>Eukaryota</taxon>
        <taxon>Metazoa</taxon>
        <taxon>Chordata</taxon>
        <taxon>Craniata</taxon>
        <taxon>Vertebrata</taxon>
        <taxon>Euteleostomi</taxon>
        <taxon>Mammalia</taxon>
        <taxon>Eutheria</taxon>
        <taxon>Euarchontoglires</taxon>
        <taxon>Primates</taxon>
        <taxon>Haplorrhini</taxon>
        <taxon>Catarrhini</taxon>
        <taxon>Cercopithecidae</taxon>
        <taxon>Cercopithecinae</taxon>
        <taxon>Macaca</taxon>
    </lineage>
</organism>
<reference evidence="1" key="4">
    <citation type="submission" date="2025-09" db="UniProtKB">
        <authorList>
            <consortium name="Ensembl"/>
        </authorList>
    </citation>
    <scope>IDENTIFICATION</scope>
    <source>
        <strain evidence="1">17573</strain>
    </source>
</reference>
<reference evidence="1" key="2">
    <citation type="submission" date="2019-01" db="EMBL/GenBank/DDBJ databases">
        <authorList>
            <person name="Graves T."/>
            <person name="Eichler E.E."/>
            <person name="Wilson R.K."/>
        </authorList>
    </citation>
    <scope>NUCLEOTIDE SEQUENCE [LARGE SCALE GENOMIC DNA]</scope>
    <source>
        <strain evidence="1">17573</strain>
    </source>
</reference>
<evidence type="ECO:0000313" key="1">
    <source>
        <dbReference type="Ensembl" id="ENSMMUP00000080125.1"/>
    </source>
</evidence>
<dbReference type="PANTHER" id="PTHR46254:SF6">
    <property type="entry name" value="HIGH MOBILITY GROUP AT-HOOK 2"/>
    <property type="match status" value="1"/>
</dbReference>
<dbReference type="Ensembl" id="ENSMMUT00000100398.1">
    <property type="protein sequence ID" value="ENSMMUP00000080125.1"/>
    <property type="gene ID" value="ENSMMUG00000056146.1"/>
</dbReference>
<dbReference type="InParanoid" id="A0A5F8AT93"/>
<keyword evidence="2" id="KW-1185">Reference proteome</keyword>
<dbReference type="VEuPathDB" id="HostDB:ENSMMUG00000056146"/>
<accession>A0A5F8AT93</accession>
<dbReference type="PANTHER" id="PTHR46254">
    <property type="entry name" value="PROTEIN GVQW1-RELATED"/>
    <property type="match status" value="1"/>
</dbReference>
<dbReference type="AlphaFoldDB" id="A0A5F8AT93"/>
<name>A0A5F8AT93_MACMU</name>
<dbReference type="GeneTree" id="ENSGT01130000278966"/>
<proteinExistence type="predicted"/>
<reference evidence="1" key="3">
    <citation type="submission" date="2025-08" db="UniProtKB">
        <authorList>
            <consortium name="Ensembl"/>
        </authorList>
    </citation>
    <scope>IDENTIFICATION</scope>
    <source>
        <strain evidence="1">17573</strain>
    </source>
</reference>
<reference evidence="2" key="1">
    <citation type="journal article" date="2007" name="Science">
        <title>Evolutionary and biomedical insights from the rhesus macaque genome.</title>
        <authorList>
            <person name="Gibbs R.A."/>
            <person name="Rogers J."/>
            <person name="Katze M.G."/>
            <person name="Bumgarner R."/>
            <person name="Weinstock G.M."/>
            <person name="Mardis E.R."/>
            <person name="Remington K.A."/>
            <person name="Strausberg R.L."/>
            <person name="Venter J.C."/>
            <person name="Wilson R.K."/>
            <person name="Batzer M.A."/>
            <person name="Bustamante C.D."/>
            <person name="Eichler E.E."/>
            <person name="Hahn M.W."/>
            <person name="Hardison R.C."/>
            <person name="Makova K.D."/>
            <person name="Miller W."/>
            <person name="Milosavljevic A."/>
            <person name="Palermo R.E."/>
            <person name="Siepel A."/>
            <person name="Sikela J.M."/>
            <person name="Attaway T."/>
            <person name="Bell S."/>
            <person name="Bernard K.E."/>
            <person name="Buhay C.J."/>
            <person name="Chandrabose M.N."/>
            <person name="Dao M."/>
            <person name="Davis C."/>
            <person name="Delehaunty K.D."/>
            <person name="Ding Y."/>
            <person name="Dinh H.H."/>
            <person name="Dugan-Rocha S."/>
            <person name="Fulton L.A."/>
            <person name="Gabisi R.A."/>
            <person name="Garner T.T."/>
            <person name="Godfrey J."/>
            <person name="Hawes A.C."/>
            <person name="Hernandez J."/>
            <person name="Hines S."/>
            <person name="Holder M."/>
            <person name="Hume J."/>
            <person name="Jhangiani S.N."/>
            <person name="Joshi V."/>
            <person name="Khan Z.M."/>
            <person name="Kirkness E.F."/>
            <person name="Cree A."/>
            <person name="Fowler R.G."/>
            <person name="Lee S."/>
            <person name="Lewis L.R."/>
            <person name="Li Z."/>
            <person name="Liu Y.-S."/>
            <person name="Moore S.M."/>
            <person name="Muzny D."/>
            <person name="Nazareth L.V."/>
            <person name="Ngo D.N."/>
            <person name="Okwuonu G.O."/>
            <person name="Pai G."/>
            <person name="Parker D."/>
            <person name="Paul H.A."/>
            <person name="Pfannkoch C."/>
            <person name="Pohl C.S."/>
            <person name="Rogers Y.-H.C."/>
            <person name="Ruiz S.J."/>
            <person name="Sabo A."/>
            <person name="Santibanez J."/>
            <person name="Schneider B.W."/>
            <person name="Smith S.M."/>
            <person name="Sodergren E."/>
            <person name="Svatek A.F."/>
            <person name="Utterback T.R."/>
            <person name="Vattathil S."/>
            <person name="Warren W."/>
            <person name="White C.S."/>
            <person name="Chinwalla A.T."/>
            <person name="Feng Y."/>
            <person name="Halpern A.L."/>
            <person name="Hillier L.W."/>
            <person name="Huang X."/>
            <person name="Minx P."/>
            <person name="Nelson J.O."/>
            <person name="Pepin K.H."/>
            <person name="Qin X."/>
            <person name="Sutton G.G."/>
            <person name="Venter E."/>
            <person name="Walenz B.P."/>
            <person name="Wallis J.W."/>
            <person name="Worley K.C."/>
            <person name="Yang S.-P."/>
            <person name="Jones S.M."/>
            <person name="Marra M.A."/>
            <person name="Rocchi M."/>
            <person name="Schein J.E."/>
            <person name="Baertsch R."/>
            <person name="Clarke L."/>
            <person name="Csuros M."/>
            <person name="Glasscock J."/>
            <person name="Harris R.A."/>
            <person name="Havlak P."/>
            <person name="Jackson A.R."/>
            <person name="Jiang H."/>
            <person name="Liu Y."/>
            <person name="Messina D.N."/>
            <person name="Shen Y."/>
            <person name="Song H.X.-Z."/>
            <person name="Wylie T."/>
            <person name="Zhang L."/>
            <person name="Birney E."/>
            <person name="Han K."/>
            <person name="Konkel M.K."/>
            <person name="Lee J."/>
            <person name="Smit A.F.A."/>
            <person name="Ullmer B."/>
            <person name="Wang H."/>
            <person name="Xing J."/>
            <person name="Burhans R."/>
            <person name="Cheng Z."/>
            <person name="Karro J.E."/>
            <person name="Ma J."/>
            <person name="Raney B."/>
            <person name="She X."/>
            <person name="Cox M.J."/>
            <person name="Demuth J.P."/>
            <person name="Dumas L.J."/>
            <person name="Han S.-G."/>
            <person name="Hopkins J."/>
            <person name="Karimpour-Fard A."/>
            <person name="Kim Y.H."/>
            <person name="Pollack J.R."/>
            <person name="Vinar T."/>
            <person name="Addo-Quaye C."/>
            <person name="Degenhardt J."/>
            <person name="Denby A."/>
            <person name="Hubisz M.J."/>
            <person name="Indap A."/>
            <person name="Kosiol C."/>
            <person name="Lahn B.T."/>
            <person name="Lawson H.A."/>
            <person name="Marklein A."/>
            <person name="Nielsen R."/>
            <person name="Vallender E.J."/>
            <person name="Clark A.G."/>
            <person name="Ferguson B."/>
            <person name="Hernandez R.D."/>
            <person name="Hirani K."/>
            <person name="Kehrer-Sawatzki H."/>
            <person name="Kolb J."/>
            <person name="Patil S."/>
            <person name="Pu L.-L."/>
            <person name="Ren Y."/>
            <person name="Smith D.G."/>
            <person name="Wheeler D.A."/>
            <person name="Schenck I."/>
            <person name="Ball E.V."/>
            <person name="Chen R."/>
            <person name="Cooper D.N."/>
            <person name="Giardine B."/>
            <person name="Hsu F."/>
            <person name="Kent W.J."/>
            <person name="Lesk A."/>
            <person name="Nelson D.L."/>
            <person name="O'brien W.E."/>
            <person name="Pruefer K."/>
            <person name="Stenson P.D."/>
            <person name="Wallace J.C."/>
            <person name="Ke H."/>
            <person name="Liu X.-M."/>
            <person name="Wang P."/>
            <person name="Xiang A.P."/>
            <person name="Yang F."/>
            <person name="Barber G.P."/>
            <person name="Haussler D."/>
            <person name="Karolchik D."/>
            <person name="Kern A.D."/>
            <person name="Kuhn R.M."/>
            <person name="Smith K.E."/>
            <person name="Zwieg A.S."/>
        </authorList>
    </citation>
    <scope>NUCLEOTIDE SEQUENCE [LARGE SCALE GENOMIC DNA]</scope>
    <source>
        <strain evidence="2">17573</strain>
    </source>
</reference>
<protein>
    <submittedName>
        <fullName evidence="1">Uncharacterized protein</fullName>
    </submittedName>
</protein>
<evidence type="ECO:0000313" key="2">
    <source>
        <dbReference type="Proteomes" id="UP000006718"/>
    </source>
</evidence>
<dbReference type="Proteomes" id="UP000006718">
    <property type="component" value="Chromosome 6"/>
</dbReference>